<dbReference type="EMBL" id="FR839628">
    <property type="protein sequence ID" value="SCV11831.1"/>
    <property type="molecule type" value="Genomic_DNA"/>
</dbReference>
<accession>A0A1G4KP92</accession>
<reference evidence="1 2" key="1">
    <citation type="journal article" date="2011" name="J. Biotechnol.">
        <title>High-quality genome sequence of Pichia pastoris CBS7435.</title>
        <authorList>
            <person name="Kuberl A."/>
            <person name="Schneider J."/>
            <person name="Thallinger G.G."/>
            <person name="Anderl I."/>
            <person name="Wibberg D."/>
            <person name="Hajek T."/>
            <person name="Jaenicke S."/>
            <person name="Brinkrolf K."/>
            <person name="Goesmann A."/>
            <person name="Szczepanowski R."/>
            <person name="Puhler A."/>
            <person name="Schwab H."/>
            <person name="Glieder A."/>
            <person name="Pichler H."/>
        </authorList>
    </citation>
    <scope>NUCLEOTIDE SEQUENCE [LARGE SCALE GENOMIC DNA]</scope>
    <source>
        <strain evidence="2">ATCC 76273 / CBS 7435 / CECT 11047 / NRRL Y-11430 / Wegner 21-1</strain>
    </source>
</reference>
<proteinExistence type="predicted"/>
<reference evidence="1 2" key="2">
    <citation type="journal article" date="2016" name="FEMS Yeast Res.">
        <title>Curation of the genome annotation of Pichia pastoris (Komagataella phaffii) CBS7435 from gene level to protein function.</title>
        <authorList>
            <person name="Valli M."/>
            <person name="Tatto N.E."/>
            <person name="Peymann A."/>
            <person name="Gruber C."/>
            <person name="Landes N."/>
            <person name="Ekker H."/>
            <person name="Thallinger G.G."/>
            <person name="Mattanovich D."/>
            <person name="Gasser B."/>
            <person name="Graf A.B."/>
        </authorList>
    </citation>
    <scope>GENOME REANNOTATION</scope>
    <source>
        <strain evidence="1 2">ATCC 76273 / CBS 7435 / CECT 11047 / NRRL Y-11430 / Wegner 21-1</strain>
    </source>
</reference>
<protein>
    <submittedName>
        <fullName evidence="1">Uncharacterized protein</fullName>
    </submittedName>
</protein>
<dbReference type="AlphaFoldDB" id="A0A1G4KP92"/>
<gene>
    <name evidence="1" type="ordered locus">PP7435_Chr1-2269</name>
</gene>
<name>A0A1G4KP92_KOMPC</name>
<organism evidence="1 2">
    <name type="scientific">Komagataella phaffii (strain ATCC 76273 / CBS 7435 / CECT 11047 / NRRL Y-11430 / Wegner 21-1)</name>
    <name type="common">Yeast</name>
    <name type="synonym">Pichia pastoris</name>
    <dbReference type="NCBI Taxonomy" id="981350"/>
    <lineage>
        <taxon>Eukaryota</taxon>
        <taxon>Fungi</taxon>
        <taxon>Dikarya</taxon>
        <taxon>Ascomycota</taxon>
        <taxon>Saccharomycotina</taxon>
        <taxon>Pichiomycetes</taxon>
        <taxon>Pichiales</taxon>
        <taxon>Pichiaceae</taxon>
        <taxon>Komagataella</taxon>
    </lineage>
</organism>
<evidence type="ECO:0000313" key="1">
    <source>
        <dbReference type="EMBL" id="SCV11831.1"/>
    </source>
</evidence>
<sequence>MYENHAATVWSSSCLISPITLAGSPCSCPTVLNPTQITAYSTSATSIITSFIRLIIYTGNQPYLRTHLFLGSESETNKITQKRAFVCNLPLVGLLSVSDLSHNLLLLLGTKEGLVDGCSRWLLREHL</sequence>
<keyword evidence="2" id="KW-1185">Reference proteome</keyword>
<dbReference type="Proteomes" id="UP000006853">
    <property type="component" value="Chromosome 1"/>
</dbReference>
<evidence type="ECO:0000313" key="2">
    <source>
        <dbReference type="Proteomes" id="UP000006853"/>
    </source>
</evidence>